<dbReference type="PANTHER" id="PTHR12196">
    <property type="entry name" value="DOMAIN OF UNKNOWN FUNCTION 71 DUF71 -CONTAINING PROTEIN"/>
    <property type="match status" value="1"/>
</dbReference>
<feature type="domain" description="Diphthamide synthase" evidence="10">
    <location>
        <begin position="168"/>
        <end position="241"/>
    </location>
</feature>
<keyword evidence="12" id="KW-1185">Reference proteome</keyword>
<keyword evidence="6" id="KW-0067">ATP-binding</keyword>
<organism evidence="11 12">
    <name type="scientific">Populus tomentosa</name>
    <name type="common">Chinese white poplar</name>
    <dbReference type="NCBI Taxonomy" id="118781"/>
    <lineage>
        <taxon>Eukaryota</taxon>
        <taxon>Viridiplantae</taxon>
        <taxon>Streptophyta</taxon>
        <taxon>Embryophyta</taxon>
        <taxon>Tracheophyta</taxon>
        <taxon>Spermatophyta</taxon>
        <taxon>Magnoliopsida</taxon>
        <taxon>eudicotyledons</taxon>
        <taxon>Gunneridae</taxon>
        <taxon>Pentapetalae</taxon>
        <taxon>rosids</taxon>
        <taxon>fabids</taxon>
        <taxon>Malpighiales</taxon>
        <taxon>Salicaceae</taxon>
        <taxon>Saliceae</taxon>
        <taxon>Populus</taxon>
    </lineage>
</organism>
<dbReference type="InterPro" id="IPR006175">
    <property type="entry name" value="YjgF/YER057c/UK114"/>
</dbReference>
<dbReference type="FunFam" id="3.90.1490.10:FF:000001">
    <property type="entry name" value="Diphthine--ammonia ligase"/>
    <property type="match status" value="1"/>
</dbReference>
<dbReference type="GO" id="GO:0017183">
    <property type="term" value="P:protein histidyl modification to diphthamide"/>
    <property type="evidence" value="ECO:0007669"/>
    <property type="project" value="TreeGrafter"/>
</dbReference>
<evidence type="ECO:0000256" key="1">
    <source>
        <dbReference type="ARBA" id="ARBA00005156"/>
    </source>
</evidence>
<dbReference type="GO" id="GO:0005524">
    <property type="term" value="F:ATP binding"/>
    <property type="evidence" value="ECO:0007669"/>
    <property type="project" value="UniProtKB-KW"/>
</dbReference>
<dbReference type="EC" id="6.3.1.14" evidence="2"/>
<dbReference type="EMBL" id="JAAWWB010000026">
    <property type="protein sequence ID" value="KAG6750689.1"/>
    <property type="molecule type" value="Genomic_DNA"/>
</dbReference>
<evidence type="ECO:0000256" key="7">
    <source>
        <dbReference type="ARBA" id="ARBA00029814"/>
    </source>
</evidence>
<comment type="pathway">
    <text evidence="1">Protein modification; peptidyl-diphthamide biosynthesis.</text>
</comment>
<protein>
    <recommendedName>
        <fullName evidence="3">Diphthine--ammonia ligase</fullName>
        <ecNumber evidence="2">6.3.1.14</ecNumber>
    </recommendedName>
    <alternativeName>
        <fullName evidence="7">Diphthamide synthase</fullName>
    </alternativeName>
    <alternativeName>
        <fullName evidence="8">Diphthamide synthetase</fullName>
    </alternativeName>
</protein>
<reference evidence="11" key="1">
    <citation type="journal article" date="2020" name="bioRxiv">
        <title>Hybrid origin of Populus tomentosa Carr. identified through genome sequencing and phylogenomic analysis.</title>
        <authorList>
            <person name="An X."/>
            <person name="Gao K."/>
            <person name="Chen Z."/>
            <person name="Li J."/>
            <person name="Yang X."/>
            <person name="Yang X."/>
            <person name="Zhou J."/>
            <person name="Guo T."/>
            <person name="Zhao T."/>
            <person name="Huang S."/>
            <person name="Miao D."/>
            <person name="Khan W.U."/>
            <person name="Rao P."/>
            <person name="Ye M."/>
            <person name="Lei B."/>
            <person name="Liao W."/>
            <person name="Wang J."/>
            <person name="Ji L."/>
            <person name="Li Y."/>
            <person name="Guo B."/>
            <person name="Mustafa N.S."/>
            <person name="Li S."/>
            <person name="Yun Q."/>
            <person name="Keller S.R."/>
            <person name="Mao J."/>
            <person name="Zhang R."/>
            <person name="Strauss S.H."/>
        </authorList>
    </citation>
    <scope>NUCLEOTIDE SEQUENCE</scope>
    <source>
        <strain evidence="11">GM15</strain>
        <tissue evidence="11">Leaf</tissue>
    </source>
</reference>
<keyword evidence="5" id="KW-0547">Nucleotide-binding</keyword>
<keyword evidence="4" id="KW-0436">Ligase</keyword>
<comment type="catalytic activity">
    <reaction evidence="9">
        <text>diphthine-[translation elongation factor 2] + NH4(+) + ATP = diphthamide-[translation elongation factor 2] + AMP + diphosphate + H(+)</text>
        <dbReference type="Rhea" id="RHEA:19753"/>
        <dbReference type="Rhea" id="RHEA-COMP:10172"/>
        <dbReference type="Rhea" id="RHEA-COMP:10174"/>
        <dbReference type="ChEBI" id="CHEBI:15378"/>
        <dbReference type="ChEBI" id="CHEBI:16692"/>
        <dbReference type="ChEBI" id="CHEBI:28938"/>
        <dbReference type="ChEBI" id="CHEBI:30616"/>
        <dbReference type="ChEBI" id="CHEBI:33019"/>
        <dbReference type="ChEBI" id="CHEBI:82696"/>
        <dbReference type="ChEBI" id="CHEBI:456215"/>
        <dbReference type="EC" id="6.3.1.14"/>
    </reaction>
</comment>
<evidence type="ECO:0000259" key="10">
    <source>
        <dbReference type="Pfam" id="PF01902"/>
    </source>
</evidence>
<name>A0A8X7YGK2_POPTO</name>
<dbReference type="FunFam" id="3.30.1330.40:FF:000016">
    <property type="entry name" value="Endoribonuclease"/>
    <property type="match status" value="1"/>
</dbReference>
<dbReference type="InterPro" id="IPR030662">
    <property type="entry name" value="DPH6/MJ0570"/>
</dbReference>
<accession>A0A8X7YGK2</accession>
<dbReference type="OrthoDB" id="686384at2759"/>
<dbReference type="AlphaFoldDB" id="A0A8X7YGK2"/>
<evidence type="ECO:0000256" key="8">
    <source>
        <dbReference type="ARBA" id="ARBA00031552"/>
    </source>
</evidence>
<dbReference type="GO" id="GO:0017178">
    <property type="term" value="F:diphthine-ammonia ligase activity"/>
    <property type="evidence" value="ECO:0007669"/>
    <property type="project" value="UniProtKB-EC"/>
</dbReference>
<evidence type="ECO:0000256" key="5">
    <source>
        <dbReference type="ARBA" id="ARBA00022741"/>
    </source>
</evidence>
<sequence>MKVVALVSGGKDSCYAMMKSIQYGHEVSLSLSLSLSLLFIVALANLMPADDSVDELDSFMYQTVSRAPNNCQLCRMHGIAIIQKADTRIHKASSLLEDAIGKNIRLILGNASQELGLHQTLNYKTTPGDEVEDMFILLNEVKRQIPSITAVSSGAIASDYQRLRVESITNGILAITVKVAAIGLDPAKHFGKEIAFLTAHLHKLKELYGINVCGEGGEYETLTLDCPLFVNARIVLDEFQTVLHSPGSIASVGVIHPLAFHLENKDTVISLSDNDKASDSSLEKKGSVFVVQGDFPQRSQATCQSNSETTNSVEVRDDRIYISKTKKDNIFSICCWLQDSCKTSAGSHEDLAVVLKHIESQLAGYGFGWEHVLYIHLYIADMNEFATVNETYVRFITQEKCPFGVPSRSTIELPLLQASLGRAYIEVLVANDNSKNVLHVQSISSWAPSCIGPYSQATLHKEILHMAGQLGLDPPTMMLCNGGPSAELEQALGNSEAVANVFNCSVSTSAIVFTIYCSAHTPPPERLKIQEKQDSFLKQMRLLQLDKGSKCKILDPIFLYVLVPDLPKRAFVEVKPILLVPEDAETAVTSVQNPSCFTVANRWGFQHAQWHDSCIQKCVVTGKICAIILSITENIVEKICSGSHGVNDEDVDHQNSVSKGHMERVLRFCVYLLDKVIMENGFSWEETMLPGITTRECLYKYNRLQKRNTFTHAPEKTVTLRTYFPTASGIPLETLSLAFKNAMNELAEMDQRVQVGKEPIYNIVPVLAAGSSAASMNNIITCELFARKF</sequence>
<comment type="caution">
    <text evidence="11">The sequence shown here is derived from an EMBL/GenBank/DDBJ whole genome shotgun (WGS) entry which is preliminary data.</text>
</comment>
<evidence type="ECO:0000313" key="12">
    <source>
        <dbReference type="Proteomes" id="UP000886885"/>
    </source>
</evidence>
<evidence type="ECO:0000313" key="11">
    <source>
        <dbReference type="EMBL" id="KAG6750689.1"/>
    </source>
</evidence>
<evidence type="ECO:0000256" key="3">
    <source>
        <dbReference type="ARBA" id="ARBA00018426"/>
    </source>
</evidence>
<dbReference type="CDD" id="cd06156">
    <property type="entry name" value="eu_AANH_C_2"/>
    <property type="match status" value="1"/>
</dbReference>
<dbReference type="InterPro" id="IPR002761">
    <property type="entry name" value="Diphthami_syn_dom"/>
</dbReference>
<evidence type="ECO:0000256" key="4">
    <source>
        <dbReference type="ARBA" id="ARBA00022598"/>
    </source>
</evidence>
<dbReference type="CDD" id="cd01994">
    <property type="entry name" value="AANH_PF0828-like"/>
    <property type="match status" value="1"/>
</dbReference>
<gene>
    <name evidence="11" type="ORF">POTOM_045197</name>
</gene>
<evidence type="ECO:0000256" key="9">
    <source>
        <dbReference type="ARBA" id="ARBA00048108"/>
    </source>
</evidence>
<proteinExistence type="predicted"/>
<dbReference type="Pfam" id="PF01902">
    <property type="entry name" value="Diphthami_syn_2"/>
    <property type="match status" value="1"/>
</dbReference>
<dbReference type="PANTHER" id="PTHR12196:SF2">
    <property type="entry name" value="DIPHTHINE--AMMONIA LIGASE"/>
    <property type="match status" value="1"/>
</dbReference>
<dbReference type="Proteomes" id="UP000886885">
    <property type="component" value="Chromosome 13D"/>
</dbReference>
<dbReference type="Pfam" id="PF01042">
    <property type="entry name" value="Ribonuc_L-PSP"/>
    <property type="match status" value="2"/>
</dbReference>
<evidence type="ECO:0000256" key="2">
    <source>
        <dbReference type="ARBA" id="ARBA00012089"/>
    </source>
</evidence>
<evidence type="ECO:0000256" key="6">
    <source>
        <dbReference type="ARBA" id="ARBA00022840"/>
    </source>
</evidence>